<evidence type="ECO:0000313" key="2">
    <source>
        <dbReference type="Proteomes" id="UP000245207"/>
    </source>
</evidence>
<proteinExistence type="predicted"/>
<sequence length="166" mass="18767">MSTSLPDIKIPMIMPESGSEKTSTSVSFKIPEYPKNRRVKGINLTFKYTISGDEWVWVAKISTTNGVNFIYNPTVFDRPRCGEVGTWLSYWPIGNILYDRDNVNVSIFVVRGLEVCECDAGLVYTDDEVADETLENSFGWVETLGGDLSAFQLSTEAYYLCQRDIF</sequence>
<organism evidence="1 2">
    <name type="scientific">Artemisia annua</name>
    <name type="common">Sweet wormwood</name>
    <dbReference type="NCBI Taxonomy" id="35608"/>
    <lineage>
        <taxon>Eukaryota</taxon>
        <taxon>Viridiplantae</taxon>
        <taxon>Streptophyta</taxon>
        <taxon>Embryophyta</taxon>
        <taxon>Tracheophyta</taxon>
        <taxon>Spermatophyta</taxon>
        <taxon>Magnoliopsida</taxon>
        <taxon>eudicotyledons</taxon>
        <taxon>Gunneridae</taxon>
        <taxon>Pentapetalae</taxon>
        <taxon>asterids</taxon>
        <taxon>campanulids</taxon>
        <taxon>Asterales</taxon>
        <taxon>Asteraceae</taxon>
        <taxon>Asteroideae</taxon>
        <taxon>Anthemideae</taxon>
        <taxon>Artemisiinae</taxon>
        <taxon>Artemisia</taxon>
    </lineage>
</organism>
<reference evidence="1 2" key="1">
    <citation type="journal article" date="2018" name="Mol. Plant">
        <title>The genome of Artemisia annua provides insight into the evolution of Asteraceae family and artemisinin biosynthesis.</title>
        <authorList>
            <person name="Shen Q."/>
            <person name="Zhang L."/>
            <person name="Liao Z."/>
            <person name="Wang S."/>
            <person name="Yan T."/>
            <person name="Shi P."/>
            <person name="Liu M."/>
            <person name="Fu X."/>
            <person name="Pan Q."/>
            <person name="Wang Y."/>
            <person name="Lv Z."/>
            <person name="Lu X."/>
            <person name="Zhang F."/>
            <person name="Jiang W."/>
            <person name="Ma Y."/>
            <person name="Chen M."/>
            <person name="Hao X."/>
            <person name="Li L."/>
            <person name="Tang Y."/>
            <person name="Lv G."/>
            <person name="Zhou Y."/>
            <person name="Sun X."/>
            <person name="Brodelius P.E."/>
            <person name="Rose J.K.C."/>
            <person name="Tang K."/>
        </authorList>
    </citation>
    <scope>NUCLEOTIDE SEQUENCE [LARGE SCALE GENOMIC DNA]</scope>
    <source>
        <strain evidence="2">cv. Huhao1</strain>
        <tissue evidence="1">Leaf</tissue>
    </source>
</reference>
<dbReference type="AlphaFoldDB" id="A0A2U1NT46"/>
<keyword evidence="2" id="KW-1185">Reference proteome</keyword>
<comment type="caution">
    <text evidence="1">The sequence shown here is derived from an EMBL/GenBank/DDBJ whole genome shotgun (WGS) entry which is preliminary data.</text>
</comment>
<name>A0A2U1NT46_ARTAN</name>
<dbReference type="Proteomes" id="UP000245207">
    <property type="component" value="Unassembled WGS sequence"/>
</dbReference>
<evidence type="ECO:0000313" key="1">
    <source>
        <dbReference type="EMBL" id="PWA76640.1"/>
    </source>
</evidence>
<protein>
    <submittedName>
        <fullName evidence="1">Leucine-rich repeat-containing protein</fullName>
    </submittedName>
</protein>
<gene>
    <name evidence="1" type="ORF">CTI12_AA231500</name>
</gene>
<accession>A0A2U1NT46</accession>
<dbReference type="EMBL" id="PKPP01002242">
    <property type="protein sequence ID" value="PWA76640.1"/>
    <property type="molecule type" value="Genomic_DNA"/>
</dbReference>
<dbReference type="OrthoDB" id="1901675at2759"/>